<dbReference type="InterPro" id="IPR036271">
    <property type="entry name" value="Tet_transcr_reg_TetR-rel_C_sf"/>
</dbReference>
<feature type="domain" description="HTH tetR-type" evidence="5">
    <location>
        <begin position="9"/>
        <end position="69"/>
    </location>
</feature>
<keyword evidence="7" id="KW-1185">Reference proteome</keyword>
<keyword evidence="1" id="KW-0805">Transcription regulation</keyword>
<evidence type="ECO:0000256" key="1">
    <source>
        <dbReference type="ARBA" id="ARBA00023015"/>
    </source>
</evidence>
<dbReference type="Gene3D" id="1.10.357.10">
    <property type="entry name" value="Tetracycline Repressor, domain 2"/>
    <property type="match status" value="1"/>
</dbReference>
<dbReference type="Pfam" id="PF00440">
    <property type="entry name" value="TetR_N"/>
    <property type="match status" value="1"/>
</dbReference>
<gene>
    <name evidence="6" type="ORF">GCM10007895_07900</name>
</gene>
<dbReference type="Gene3D" id="1.10.10.60">
    <property type="entry name" value="Homeodomain-like"/>
    <property type="match status" value="1"/>
</dbReference>
<keyword evidence="2 4" id="KW-0238">DNA-binding</keyword>
<dbReference type="InterPro" id="IPR050109">
    <property type="entry name" value="HTH-type_TetR-like_transc_reg"/>
</dbReference>
<dbReference type="InterPro" id="IPR009057">
    <property type="entry name" value="Homeodomain-like_sf"/>
</dbReference>
<dbReference type="SUPFAM" id="SSF48498">
    <property type="entry name" value="Tetracyclin repressor-like, C-terminal domain"/>
    <property type="match status" value="1"/>
</dbReference>
<dbReference type="EMBL" id="BSNC01000003">
    <property type="protein sequence ID" value="GLP95484.1"/>
    <property type="molecule type" value="Genomic_DNA"/>
</dbReference>
<reference evidence="6" key="1">
    <citation type="journal article" date="2014" name="Int. J. Syst. Evol. Microbiol.">
        <title>Complete genome sequence of Corynebacterium casei LMG S-19264T (=DSM 44701T), isolated from a smear-ripened cheese.</title>
        <authorList>
            <consortium name="US DOE Joint Genome Institute (JGI-PGF)"/>
            <person name="Walter F."/>
            <person name="Albersmeier A."/>
            <person name="Kalinowski J."/>
            <person name="Ruckert C."/>
        </authorList>
    </citation>
    <scope>NUCLEOTIDE SEQUENCE</scope>
    <source>
        <strain evidence="6">NBRC 101628</strain>
    </source>
</reference>
<dbReference type="PROSITE" id="PS50977">
    <property type="entry name" value="HTH_TETR_2"/>
    <property type="match status" value="1"/>
</dbReference>
<sequence>MEPKKRDTSRKRNSILDAAIHAFQQKGFDNTSMDYVAEVAGASKRTVYNHFPSKEALFQAMMDRCLDEMRQLKQIGYDSEAELAPQLKEFAVAKAAATRDPQMMGVMKIAMGVLISQPDVAQTTMQKIATMENTLALWLDAAIADNRIVACDTQTASDLFYGMVSGNLFWPALLSGALSDDHCDRLADELVAMFLQKYQA</sequence>
<dbReference type="Pfam" id="PF14246">
    <property type="entry name" value="TetR_C_7"/>
    <property type="match status" value="1"/>
</dbReference>
<protein>
    <submittedName>
        <fullName evidence="6">TetR family transcriptional regulator</fullName>
    </submittedName>
</protein>
<dbReference type="FunFam" id="1.10.10.60:FF:000141">
    <property type="entry name" value="TetR family transcriptional regulator"/>
    <property type="match status" value="1"/>
</dbReference>
<proteinExistence type="predicted"/>
<reference evidence="6" key="2">
    <citation type="submission" date="2023-01" db="EMBL/GenBank/DDBJ databases">
        <title>Draft genome sequence of Paraferrimonas sedimenticola strain NBRC 101628.</title>
        <authorList>
            <person name="Sun Q."/>
            <person name="Mori K."/>
        </authorList>
    </citation>
    <scope>NUCLEOTIDE SEQUENCE</scope>
    <source>
        <strain evidence="6">NBRC 101628</strain>
    </source>
</reference>
<dbReference type="PROSITE" id="PS01081">
    <property type="entry name" value="HTH_TETR_1"/>
    <property type="match status" value="1"/>
</dbReference>
<keyword evidence="3" id="KW-0804">Transcription</keyword>
<dbReference type="RefSeq" id="WP_095505489.1">
    <property type="nucleotide sequence ID" value="NZ_BSNC01000003.1"/>
</dbReference>
<comment type="caution">
    <text evidence="6">The sequence shown here is derived from an EMBL/GenBank/DDBJ whole genome shotgun (WGS) entry which is preliminary data.</text>
</comment>
<accession>A0AA37VTP7</accession>
<dbReference type="GO" id="GO:0003700">
    <property type="term" value="F:DNA-binding transcription factor activity"/>
    <property type="evidence" value="ECO:0007669"/>
    <property type="project" value="TreeGrafter"/>
</dbReference>
<organism evidence="6 7">
    <name type="scientific">Paraferrimonas sedimenticola</name>
    <dbReference type="NCBI Taxonomy" id="375674"/>
    <lineage>
        <taxon>Bacteria</taxon>
        <taxon>Pseudomonadati</taxon>
        <taxon>Pseudomonadota</taxon>
        <taxon>Gammaproteobacteria</taxon>
        <taxon>Alteromonadales</taxon>
        <taxon>Ferrimonadaceae</taxon>
        <taxon>Paraferrimonas</taxon>
    </lineage>
</organism>
<dbReference type="InterPro" id="IPR001647">
    <property type="entry name" value="HTH_TetR"/>
</dbReference>
<dbReference type="PANTHER" id="PTHR30055:SF224">
    <property type="entry name" value="TRANSCRIPTIONAL REGULATOR TETR FAMILY"/>
    <property type="match status" value="1"/>
</dbReference>
<evidence type="ECO:0000256" key="4">
    <source>
        <dbReference type="PROSITE-ProRule" id="PRU00335"/>
    </source>
</evidence>
<dbReference type="AlphaFoldDB" id="A0AA37VTP7"/>
<evidence type="ECO:0000256" key="2">
    <source>
        <dbReference type="ARBA" id="ARBA00023125"/>
    </source>
</evidence>
<dbReference type="InterPro" id="IPR023772">
    <property type="entry name" value="DNA-bd_HTH_TetR-type_CS"/>
</dbReference>
<name>A0AA37VTP7_9GAMM</name>
<dbReference type="InterPro" id="IPR039536">
    <property type="entry name" value="TetR_C_Proteobacteria"/>
</dbReference>
<dbReference type="SUPFAM" id="SSF46689">
    <property type="entry name" value="Homeodomain-like"/>
    <property type="match status" value="1"/>
</dbReference>
<dbReference type="PANTHER" id="PTHR30055">
    <property type="entry name" value="HTH-TYPE TRANSCRIPTIONAL REGULATOR RUTR"/>
    <property type="match status" value="1"/>
</dbReference>
<dbReference type="PRINTS" id="PR00455">
    <property type="entry name" value="HTHTETR"/>
</dbReference>
<dbReference type="Proteomes" id="UP001161422">
    <property type="component" value="Unassembled WGS sequence"/>
</dbReference>
<evidence type="ECO:0000313" key="7">
    <source>
        <dbReference type="Proteomes" id="UP001161422"/>
    </source>
</evidence>
<evidence type="ECO:0000259" key="5">
    <source>
        <dbReference type="PROSITE" id="PS50977"/>
    </source>
</evidence>
<evidence type="ECO:0000256" key="3">
    <source>
        <dbReference type="ARBA" id="ARBA00023163"/>
    </source>
</evidence>
<dbReference type="GO" id="GO:0000976">
    <property type="term" value="F:transcription cis-regulatory region binding"/>
    <property type="evidence" value="ECO:0007669"/>
    <property type="project" value="TreeGrafter"/>
</dbReference>
<evidence type="ECO:0000313" key="6">
    <source>
        <dbReference type="EMBL" id="GLP95484.1"/>
    </source>
</evidence>
<feature type="DNA-binding region" description="H-T-H motif" evidence="4">
    <location>
        <begin position="32"/>
        <end position="51"/>
    </location>
</feature>